<dbReference type="Pfam" id="PF01638">
    <property type="entry name" value="HxlR"/>
    <property type="match status" value="1"/>
</dbReference>
<sequence>MSENMADGDLDLGIWGMLGKRWTWPILKSIGSKEAARFCEIKRALAGISSTVLSERLLELEHEGLIAKTRDSSKVEYRLTASARELEFMLTKLDRWWSAHRKECQPVIAYQ</sequence>
<dbReference type="EMBL" id="CP002408">
    <property type="protein sequence ID" value="AFU59416.1"/>
    <property type="molecule type" value="Genomic_DNA"/>
</dbReference>
<dbReference type="InterPro" id="IPR036390">
    <property type="entry name" value="WH_DNA-bd_sf"/>
</dbReference>
<dbReference type="PANTHER" id="PTHR33204:SF37">
    <property type="entry name" value="HTH-TYPE TRANSCRIPTIONAL REGULATOR YODB"/>
    <property type="match status" value="1"/>
</dbReference>
<dbReference type="OrthoDB" id="10490at2157"/>
<dbReference type="Proteomes" id="UP000008037">
    <property type="component" value="Chromosome"/>
</dbReference>
<dbReference type="HOGENOM" id="CLU_111585_5_3_2"/>
<dbReference type="PROSITE" id="PS51118">
    <property type="entry name" value="HTH_HXLR"/>
    <property type="match status" value="1"/>
</dbReference>
<dbReference type="CDD" id="cd00090">
    <property type="entry name" value="HTH_ARSR"/>
    <property type="match status" value="1"/>
</dbReference>
<dbReference type="InterPro" id="IPR002577">
    <property type="entry name" value="HTH_HxlR"/>
</dbReference>
<keyword evidence="2" id="KW-0238">DNA-binding</keyword>
<evidence type="ECO:0000313" key="6">
    <source>
        <dbReference type="Proteomes" id="UP000008037"/>
    </source>
</evidence>
<dbReference type="AlphaFoldDB" id="K0IDE3"/>
<evidence type="ECO:0000259" key="4">
    <source>
        <dbReference type="PROSITE" id="PS51118"/>
    </source>
</evidence>
<dbReference type="GeneID" id="13794511"/>
<keyword evidence="6" id="KW-1185">Reference proteome</keyword>
<gene>
    <name evidence="5" type="ordered locus">Ngar_c24940</name>
</gene>
<proteinExistence type="predicted"/>
<dbReference type="BioCyc" id="CNIT1237085:G1324-2492-MONOMER"/>
<keyword evidence="1" id="KW-0805">Transcription regulation</keyword>
<feature type="domain" description="HTH hxlR-type" evidence="4">
    <location>
        <begin position="6"/>
        <end position="105"/>
    </location>
</feature>
<dbReference type="GO" id="GO:0003677">
    <property type="term" value="F:DNA binding"/>
    <property type="evidence" value="ECO:0007669"/>
    <property type="project" value="UniProtKB-KW"/>
</dbReference>
<evidence type="ECO:0000256" key="3">
    <source>
        <dbReference type="ARBA" id="ARBA00023163"/>
    </source>
</evidence>
<dbReference type="PANTHER" id="PTHR33204">
    <property type="entry name" value="TRANSCRIPTIONAL REGULATOR, MARR FAMILY"/>
    <property type="match status" value="1"/>
</dbReference>
<reference evidence="5 6" key="1">
    <citation type="journal article" date="2012" name="Environ. Microbiol.">
        <title>The genome of the ammonia-oxidizing Candidatus Nitrososphaera gargensis: insights into metabolic versatility and environmental adaptations.</title>
        <authorList>
            <person name="Spang A."/>
            <person name="Poehlein A."/>
            <person name="Offre P."/>
            <person name="Zumbragel S."/>
            <person name="Haider S."/>
            <person name="Rychlik N."/>
            <person name="Nowka B."/>
            <person name="Schmeisser C."/>
            <person name="Lebedeva E.V."/>
            <person name="Rattei T."/>
            <person name="Bohm C."/>
            <person name="Schmid M."/>
            <person name="Galushko A."/>
            <person name="Hatzenpichler R."/>
            <person name="Weinmaier T."/>
            <person name="Daniel R."/>
            <person name="Schleper C."/>
            <person name="Spieck E."/>
            <person name="Streit W."/>
            <person name="Wagner M."/>
        </authorList>
    </citation>
    <scope>NUCLEOTIDE SEQUENCE [LARGE SCALE GENOMIC DNA]</scope>
    <source>
        <strain evidence="6">Ga9.2</strain>
    </source>
</reference>
<evidence type="ECO:0000256" key="2">
    <source>
        <dbReference type="ARBA" id="ARBA00023125"/>
    </source>
</evidence>
<dbReference type="InterPro" id="IPR036388">
    <property type="entry name" value="WH-like_DNA-bd_sf"/>
</dbReference>
<evidence type="ECO:0000256" key="1">
    <source>
        <dbReference type="ARBA" id="ARBA00023015"/>
    </source>
</evidence>
<dbReference type="InterPro" id="IPR011991">
    <property type="entry name" value="ArsR-like_HTH"/>
</dbReference>
<dbReference type="STRING" id="1237085.Ngar_c24940"/>
<dbReference type="RefSeq" id="WP_015019951.1">
    <property type="nucleotide sequence ID" value="NC_018719.1"/>
</dbReference>
<evidence type="ECO:0000313" key="5">
    <source>
        <dbReference type="EMBL" id="AFU59416.1"/>
    </source>
</evidence>
<name>K0IDE3_NITGG</name>
<dbReference type="Gene3D" id="1.10.10.10">
    <property type="entry name" value="Winged helix-like DNA-binding domain superfamily/Winged helix DNA-binding domain"/>
    <property type="match status" value="1"/>
</dbReference>
<keyword evidence="3" id="KW-0804">Transcription</keyword>
<dbReference type="SUPFAM" id="SSF46785">
    <property type="entry name" value="Winged helix' DNA-binding domain"/>
    <property type="match status" value="1"/>
</dbReference>
<protein>
    <submittedName>
        <fullName evidence="5">Putative transcriptional regulator, HxlR family</fullName>
    </submittedName>
</protein>
<accession>K0IDE3</accession>
<dbReference type="InParanoid" id="K0IDE3"/>
<dbReference type="KEGG" id="nga:Ngar_c24940"/>
<organism evidence="5 6">
    <name type="scientific">Nitrososphaera gargensis (strain Ga9.2)</name>
    <dbReference type="NCBI Taxonomy" id="1237085"/>
    <lineage>
        <taxon>Archaea</taxon>
        <taxon>Nitrososphaerota</taxon>
        <taxon>Nitrososphaeria</taxon>
        <taxon>Nitrososphaerales</taxon>
        <taxon>Nitrososphaeraceae</taxon>
        <taxon>Nitrososphaera</taxon>
    </lineage>
</organism>